<dbReference type="AlphaFoldDB" id="A0A157ZAL7"/>
<dbReference type="PIRSF" id="PIRSF037290">
    <property type="entry name" value="UCP037290"/>
    <property type="match status" value="1"/>
</dbReference>
<dbReference type="InterPro" id="IPR047610">
    <property type="entry name" value="ImuA_translesion"/>
</dbReference>
<dbReference type="SUPFAM" id="SSF52540">
    <property type="entry name" value="P-loop containing nucleoside triphosphate hydrolases"/>
    <property type="match status" value="1"/>
</dbReference>
<name>A0A157ZAL7_9BURK</name>
<protein>
    <submittedName>
        <fullName evidence="1">Cell division protein</fullName>
    </submittedName>
</protein>
<dbReference type="NCBIfam" id="NF033429">
    <property type="entry name" value="ImuA_translesion"/>
    <property type="match status" value="1"/>
</dbReference>
<accession>A0A157ZAL7</accession>
<dbReference type="Proteomes" id="UP000054903">
    <property type="component" value="Unassembled WGS sequence"/>
</dbReference>
<dbReference type="Gene3D" id="3.40.50.300">
    <property type="entry name" value="P-loop containing nucleotide triphosphate hydrolases"/>
    <property type="match status" value="1"/>
</dbReference>
<dbReference type="GO" id="GO:0051301">
    <property type="term" value="P:cell division"/>
    <property type="evidence" value="ECO:0007669"/>
    <property type="project" value="UniProtKB-KW"/>
</dbReference>
<keyword evidence="1" id="KW-0131">Cell cycle</keyword>
<dbReference type="STRING" id="1777138.AWB77_00470"/>
<dbReference type="OrthoDB" id="9811176at2"/>
<dbReference type="InterPro" id="IPR027417">
    <property type="entry name" value="P-loop_NTPase"/>
</dbReference>
<keyword evidence="1" id="KW-0132">Cell division</keyword>
<reference evidence="1" key="1">
    <citation type="submission" date="2016-01" db="EMBL/GenBank/DDBJ databases">
        <authorList>
            <person name="Peeters C."/>
        </authorList>
    </citation>
    <scope>NUCLEOTIDE SEQUENCE</scope>
    <source>
        <strain evidence="1">LMG 29320</strain>
    </source>
</reference>
<organism evidence="1 2">
    <name type="scientific">Caballeronia fortuita</name>
    <dbReference type="NCBI Taxonomy" id="1777138"/>
    <lineage>
        <taxon>Bacteria</taxon>
        <taxon>Pseudomonadati</taxon>
        <taxon>Pseudomonadota</taxon>
        <taxon>Betaproteobacteria</taxon>
        <taxon>Burkholderiales</taxon>
        <taxon>Burkholderiaceae</taxon>
        <taxon>Caballeronia</taxon>
    </lineage>
</organism>
<dbReference type="RefSeq" id="WP_074168827.1">
    <property type="nucleotide sequence ID" value="NZ_FCNX02000001.1"/>
</dbReference>
<dbReference type="InterPro" id="IPR017166">
    <property type="entry name" value="UCP037290"/>
</dbReference>
<sequence>MAALPKNIEELHPSLWRGSQLARAYGKTVETGYPKLSAELPGGGWPVGSLIELLVQQPGVGEVRLLRPALVAVSKRPLVLLAPPHVPNVLALAYFGLPADKVMRLRAPKTADALWSAERVLSAGTCGALLFWQQHIRPESLRRLHLAAQSAETLFVLIRPLACAQDASPATLRLAVRPADGGVDVNVVKRRGPTRCEKLFVPLQPSPVLLSPHGRAHRHASASDIAAAKLSADIAAAH</sequence>
<proteinExistence type="predicted"/>
<evidence type="ECO:0000313" key="2">
    <source>
        <dbReference type="Proteomes" id="UP000054903"/>
    </source>
</evidence>
<comment type="caution">
    <text evidence="1">The sequence shown here is derived from an EMBL/GenBank/DDBJ whole genome shotgun (WGS) entry which is preliminary data.</text>
</comment>
<evidence type="ECO:0000313" key="1">
    <source>
        <dbReference type="EMBL" id="SAK42586.1"/>
    </source>
</evidence>
<dbReference type="EMBL" id="FCNX02000001">
    <property type="protein sequence ID" value="SAK42586.1"/>
    <property type="molecule type" value="Genomic_DNA"/>
</dbReference>
<keyword evidence="2" id="KW-1185">Reference proteome</keyword>
<gene>
    <name evidence="1" type="ORF">AWB77_00470</name>
</gene>